<proteinExistence type="predicted"/>
<gene>
    <name evidence="1" type="ORF">L9F63_015214</name>
</gene>
<name>A0AAD8EJS8_DIPPU</name>
<reference evidence="1" key="1">
    <citation type="journal article" date="2023" name="IScience">
        <title>Live-bearing cockroach genome reveals convergent evolutionary mechanisms linked to viviparity in insects and beyond.</title>
        <authorList>
            <person name="Fouks B."/>
            <person name="Harrison M.C."/>
            <person name="Mikhailova A.A."/>
            <person name="Marchal E."/>
            <person name="English S."/>
            <person name="Carruthers M."/>
            <person name="Jennings E.C."/>
            <person name="Chiamaka E.L."/>
            <person name="Frigard R.A."/>
            <person name="Pippel M."/>
            <person name="Attardo G.M."/>
            <person name="Benoit J.B."/>
            <person name="Bornberg-Bauer E."/>
            <person name="Tobe S.S."/>
        </authorList>
    </citation>
    <scope>NUCLEOTIDE SEQUENCE</scope>
    <source>
        <strain evidence="1">Stay&amp;Tobe</strain>
    </source>
</reference>
<keyword evidence="2" id="KW-1185">Reference proteome</keyword>
<evidence type="ECO:0000313" key="2">
    <source>
        <dbReference type="Proteomes" id="UP001233999"/>
    </source>
</evidence>
<dbReference type="EMBL" id="JASPKZ010003453">
    <property type="protein sequence ID" value="KAJ9593215.1"/>
    <property type="molecule type" value="Genomic_DNA"/>
</dbReference>
<organism evidence="1 2">
    <name type="scientific">Diploptera punctata</name>
    <name type="common">Pacific beetle cockroach</name>
    <dbReference type="NCBI Taxonomy" id="6984"/>
    <lineage>
        <taxon>Eukaryota</taxon>
        <taxon>Metazoa</taxon>
        <taxon>Ecdysozoa</taxon>
        <taxon>Arthropoda</taxon>
        <taxon>Hexapoda</taxon>
        <taxon>Insecta</taxon>
        <taxon>Pterygota</taxon>
        <taxon>Neoptera</taxon>
        <taxon>Polyneoptera</taxon>
        <taxon>Dictyoptera</taxon>
        <taxon>Blattodea</taxon>
        <taxon>Blaberoidea</taxon>
        <taxon>Blaberidae</taxon>
        <taxon>Diplopterinae</taxon>
        <taxon>Diploptera</taxon>
    </lineage>
</organism>
<comment type="caution">
    <text evidence="1">The sequence shown here is derived from an EMBL/GenBank/DDBJ whole genome shotgun (WGS) entry which is preliminary data.</text>
</comment>
<dbReference type="AlphaFoldDB" id="A0AAD8EJS8"/>
<feature type="non-terminal residue" evidence="1">
    <location>
        <position position="1"/>
    </location>
</feature>
<sequence>TAVSATIVTIISCFHDCQFFLLPKYENKRDKFDTLIFFKSSQISSYHLILGLPTALVPTKPRIIQPPPLVSYWDACCHVLHKKWMKNGIQQVQFVTNRRSVKGTQISPQE</sequence>
<protein>
    <submittedName>
        <fullName evidence="1">Uncharacterized protein</fullName>
    </submittedName>
</protein>
<accession>A0AAD8EJS8</accession>
<reference evidence="1" key="2">
    <citation type="submission" date="2023-05" db="EMBL/GenBank/DDBJ databases">
        <authorList>
            <person name="Fouks B."/>
        </authorList>
    </citation>
    <scope>NUCLEOTIDE SEQUENCE</scope>
    <source>
        <strain evidence="1">Stay&amp;Tobe</strain>
        <tissue evidence="1">Testes</tissue>
    </source>
</reference>
<feature type="non-terminal residue" evidence="1">
    <location>
        <position position="110"/>
    </location>
</feature>
<evidence type="ECO:0000313" key="1">
    <source>
        <dbReference type="EMBL" id="KAJ9593215.1"/>
    </source>
</evidence>
<dbReference type="Proteomes" id="UP001233999">
    <property type="component" value="Unassembled WGS sequence"/>
</dbReference>